<evidence type="ECO:0000256" key="2">
    <source>
        <dbReference type="SAM" id="SignalP"/>
    </source>
</evidence>
<evidence type="ECO:0000313" key="3">
    <source>
        <dbReference type="Ensembl" id="ENSOTSP00005087912.1"/>
    </source>
</evidence>
<keyword evidence="1" id="KW-0472">Membrane</keyword>
<accession>A0A8C8J1U3</accession>
<feature type="chain" id="PRO_5034738285" evidence="2">
    <location>
        <begin position="17"/>
        <end position="166"/>
    </location>
</feature>
<keyword evidence="1" id="KW-1133">Transmembrane helix</keyword>
<feature type="signal peptide" evidence="2">
    <location>
        <begin position="1"/>
        <end position="16"/>
    </location>
</feature>
<reference evidence="3" key="2">
    <citation type="submission" date="2025-09" db="UniProtKB">
        <authorList>
            <consortium name="Ensembl"/>
        </authorList>
    </citation>
    <scope>IDENTIFICATION</scope>
</reference>
<keyword evidence="4" id="KW-1185">Reference proteome</keyword>
<sequence length="166" mass="18526">MVSGAIMLAFLPLVLSREERAFQYILTHTTPGDPESILKTLTSGTGLFSEHFPPTVLGSHCGYSTVITAIAEVTRGFEDDTVRKRHTYLLLRHARLGTTYLWFCCLTLLVSCCLLLSAPCWLNIAQTASNLLYNVQAMVYAHSDVMRRTDGGVKVHTQNNEYQRGE</sequence>
<protein>
    <submittedName>
        <fullName evidence="3">Uncharacterized protein</fullName>
    </submittedName>
</protein>
<dbReference type="Proteomes" id="UP000694402">
    <property type="component" value="Unassembled WGS sequence"/>
</dbReference>
<evidence type="ECO:0000313" key="4">
    <source>
        <dbReference type="Proteomes" id="UP000694402"/>
    </source>
</evidence>
<evidence type="ECO:0000256" key="1">
    <source>
        <dbReference type="SAM" id="Phobius"/>
    </source>
</evidence>
<name>A0A8C8J1U3_ONCTS</name>
<proteinExistence type="predicted"/>
<dbReference type="Ensembl" id="ENSOTST00005095423.2">
    <property type="protein sequence ID" value="ENSOTSP00005087912.1"/>
    <property type="gene ID" value="ENSOTSG00005041427.2"/>
</dbReference>
<reference evidence="3" key="1">
    <citation type="submission" date="2025-08" db="UniProtKB">
        <authorList>
            <consortium name="Ensembl"/>
        </authorList>
    </citation>
    <scope>IDENTIFICATION</scope>
</reference>
<keyword evidence="2" id="KW-0732">Signal</keyword>
<dbReference type="AlphaFoldDB" id="A0A8C8J1U3"/>
<keyword evidence="1" id="KW-0812">Transmembrane</keyword>
<organism evidence="3 4">
    <name type="scientific">Oncorhynchus tshawytscha</name>
    <name type="common">Chinook salmon</name>
    <name type="synonym">Salmo tshawytscha</name>
    <dbReference type="NCBI Taxonomy" id="74940"/>
    <lineage>
        <taxon>Eukaryota</taxon>
        <taxon>Metazoa</taxon>
        <taxon>Chordata</taxon>
        <taxon>Craniata</taxon>
        <taxon>Vertebrata</taxon>
        <taxon>Euteleostomi</taxon>
        <taxon>Actinopterygii</taxon>
        <taxon>Neopterygii</taxon>
        <taxon>Teleostei</taxon>
        <taxon>Protacanthopterygii</taxon>
        <taxon>Salmoniformes</taxon>
        <taxon>Salmonidae</taxon>
        <taxon>Salmoninae</taxon>
        <taxon>Oncorhynchus</taxon>
    </lineage>
</organism>
<feature type="transmembrane region" description="Helical" evidence="1">
    <location>
        <begin position="100"/>
        <end position="122"/>
    </location>
</feature>